<comment type="caution">
    <text evidence="4">The sequence shown here is derived from an EMBL/GenBank/DDBJ whole genome shotgun (WGS) entry which is preliminary data.</text>
</comment>
<dbReference type="Proteomes" id="UP001596241">
    <property type="component" value="Unassembled WGS sequence"/>
</dbReference>
<dbReference type="EMBL" id="JBHSPW010000001">
    <property type="protein sequence ID" value="MFC5891895.1"/>
    <property type="molecule type" value="Genomic_DNA"/>
</dbReference>
<dbReference type="PANTHER" id="PTHR43167">
    <property type="entry name" value="PUTATIVE (AFU_ORTHOLOGUE AFUA_6G01830)-RELATED"/>
    <property type="match status" value="1"/>
</dbReference>
<keyword evidence="5" id="KW-1185">Reference proteome</keyword>
<dbReference type="RefSeq" id="WP_345080551.1">
    <property type="nucleotide sequence ID" value="NZ_BAAAWG010000006.1"/>
</dbReference>
<dbReference type="PROSITE" id="PS51682">
    <property type="entry name" value="SAM_OMT_I"/>
    <property type="match status" value="1"/>
</dbReference>
<dbReference type="Pfam" id="PF13578">
    <property type="entry name" value="Methyltransf_24"/>
    <property type="match status" value="1"/>
</dbReference>
<dbReference type="GO" id="GO:0032259">
    <property type="term" value="P:methylation"/>
    <property type="evidence" value="ECO:0007669"/>
    <property type="project" value="UniProtKB-KW"/>
</dbReference>
<dbReference type="EC" id="2.1.1.-" evidence="4"/>
<dbReference type="CDD" id="cd02440">
    <property type="entry name" value="AdoMet_MTases"/>
    <property type="match status" value="1"/>
</dbReference>
<dbReference type="InterPro" id="IPR029063">
    <property type="entry name" value="SAM-dependent_MTases_sf"/>
</dbReference>
<dbReference type="Gene3D" id="3.40.50.150">
    <property type="entry name" value="Vaccinia Virus protein VP39"/>
    <property type="match status" value="1"/>
</dbReference>
<evidence type="ECO:0000256" key="3">
    <source>
        <dbReference type="ARBA" id="ARBA00022691"/>
    </source>
</evidence>
<evidence type="ECO:0000313" key="4">
    <source>
        <dbReference type="EMBL" id="MFC5891895.1"/>
    </source>
</evidence>
<dbReference type="GO" id="GO:0008168">
    <property type="term" value="F:methyltransferase activity"/>
    <property type="evidence" value="ECO:0007669"/>
    <property type="project" value="UniProtKB-KW"/>
</dbReference>
<dbReference type="PANTHER" id="PTHR43167:SF1">
    <property type="entry name" value="PUTATIVE (AFU_ORTHOLOGUE AFUA_6G01830)-RELATED"/>
    <property type="match status" value="1"/>
</dbReference>
<protein>
    <submittedName>
        <fullName evidence="4">O-methyltransferase</fullName>
        <ecNumber evidence="4">2.1.1.-</ecNumber>
    </submittedName>
</protein>
<sequence length="193" mass="20666">MDDSPLRHPAVAATIRARNAVLGFNGSCQDRTGALLRTLAALKPGGRLLELGTGTGAGTAWILDGMSPDARLVTVEQDPELAAVAGDLFRSDPRVELVVDDLQRWLPHQRTQTFDFVFVDCRLAKQRHEAVLSLLRPGAVYVADDLHPGSGWGAQDVVARDEYLATLAADPRLRPTLLGWSSGLVVAAVDGHG</sequence>
<keyword evidence="1 4" id="KW-0489">Methyltransferase</keyword>
<evidence type="ECO:0000256" key="1">
    <source>
        <dbReference type="ARBA" id="ARBA00022603"/>
    </source>
</evidence>
<proteinExistence type="predicted"/>
<accession>A0ABW1FDD4</accession>
<keyword evidence="3" id="KW-0949">S-adenosyl-L-methionine</keyword>
<evidence type="ECO:0000313" key="5">
    <source>
        <dbReference type="Proteomes" id="UP001596241"/>
    </source>
</evidence>
<keyword evidence="2 4" id="KW-0808">Transferase</keyword>
<dbReference type="SUPFAM" id="SSF53335">
    <property type="entry name" value="S-adenosyl-L-methionine-dependent methyltransferases"/>
    <property type="match status" value="1"/>
</dbReference>
<name>A0ABW1FDD4_9ACTN</name>
<dbReference type="InterPro" id="IPR002935">
    <property type="entry name" value="SAM_O-MeTrfase"/>
</dbReference>
<gene>
    <name evidence="4" type="ORF">ACFP3M_03550</name>
</gene>
<reference evidence="5" key="1">
    <citation type="journal article" date="2019" name="Int. J. Syst. Evol. Microbiol.">
        <title>The Global Catalogue of Microorganisms (GCM) 10K type strain sequencing project: providing services to taxonomists for standard genome sequencing and annotation.</title>
        <authorList>
            <consortium name="The Broad Institute Genomics Platform"/>
            <consortium name="The Broad Institute Genome Sequencing Center for Infectious Disease"/>
            <person name="Wu L."/>
            <person name="Ma J."/>
        </authorList>
    </citation>
    <scope>NUCLEOTIDE SEQUENCE [LARGE SCALE GENOMIC DNA]</scope>
    <source>
        <strain evidence="5">CGMCC 1.15809</strain>
    </source>
</reference>
<organism evidence="4 5">
    <name type="scientific">Streptomyces ramulosus</name>
    <dbReference type="NCBI Taxonomy" id="47762"/>
    <lineage>
        <taxon>Bacteria</taxon>
        <taxon>Bacillati</taxon>
        <taxon>Actinomycetota</taxon>
        <taxon>Actinomycetes</taxon>
        <taxon>Kitasatosporales</taxon>
        <taxon>Streptomycetaceae</taxon>
        <taxon>Streptomyces</taxon>
    </lineage>
</organism>
<evidence type="ECO:0000256" key="2">
    <source>
        <dbReference type="ARBA" id="ARBA00022679"/>
    </source>
</evidence>